<gene>
    <name evidence="2" type="ORF">PFNF54_03755</name>
</gene>
<organism evidence="2 3">
    <name type="scientific">Plasmodium falciparum (isolate NF54)</name>
    <dbReference type="NCBI Taxonomy" id="5843"/>
    <lineage>
        <taxon>Eukaryota</taxon>
        <taxon>Sar</taxon>
        <taxon>Alveolata</taxon>
        <taxon>Apicomplexa</taxon>
        <taxon>Aconoidasida</taxon>
        <taxon>Haemosporida</taxon>
        <taxon>Plasmodiidae</taxon>
        <taxon>Plasmodium</taxon>
        <taxon>Plasmodium (Laverania)</taxon>
    </lineage>
</organism>
<dbReference type="Proteomes" id="UP000030673">
    <property type="component" value="Unassembled WGS sequence"/>
</dbReference>
<proteinExistence type="predicted"/>
<feature type="chain" id="PRO_5004894974" evidence="1">
    <location>
        <begin position="24"/>
        <end position="62"/>
    </location>
</feature>
<evidence type="ECO:0000313" key="2">
    <source>
        <dbReference type="EMBL" id="EWC87630.1"/>
    </source>
</evidence>
<feature type="signal peptide" evidence="1">
    <location>
        <begin position="1"/>
        <end position="23"/>
    </location>
</feature>
<sequence length="62" mass="7619">MNIYLDNIFFLSFFITLCTYTEPYENITDLKYVQGRNIKGRISIILNLYKCFYKYLKREFLI</sequence>
<evidence type="ECO:0000256" key="1">
    <source>
        <dbReference type="SAM" id="SignalP"/>
    </source>
</evidence>
<evidence type="ECO:0000313" key="3">
    <source>
        <dbReference type="Proteomes" id="UP000030673"/>
    </source>
</evidence>
<keyword evidence="1" id="KW-0732">Signal</keyword>
<name>W7K489_PLAFO</name>
<keyword evidence="3" id="KW-1185">Reference proteome</keyword>
<dbReference type="EMBL" id="KE123842">
    <property type="protein sequence ID" value="EWC87630.1"/>
    <property type="molecule type" value="Genomic_DNA"/>
</dbReference>
<dbReference type="AlphaFoldDB" id="W7K489"/>
<reference evidence="2 3" key="1">
    <citation type="submission" date="2013-02" db="EMBL/GenBank/DDBJ databases">
        <title>The Genome Sequence of Plasmodium falciparum NF54.</title>
        <authorList>
            <consortium name="The Broad Institute Genome Sequencing Platform"/>
            <consortium name="The Broad Institute Genome Sequencing Center for Infectious Disease"/>
            <person name="Neafsey D."/>
            <person name="Cheeseman I."/>
            <person name="Volkman S."/>
            <person name="Adams J."/>
            <person name="Walker B."/>
            <person name="Young S.K."/>
            <person name="Zeng Q."/>
            <person name="Gargeya S."/>
            <person name="Fitzgerald M."/>
            <person name="Haas B."/>
            <person name="Abouelleil A."/>
            <person name="Alvarado L."/>
            <person name="Arachchi H.M."/>
            <person name="Berlin A.M."/>
            <person name="Chapman S.B."/>
            <person name="Dewar J."/>
            <person name="Goldberg J."/>
            <person name="Griggs A."/>
            <person name="Gujja S."/>
            <person name="Hansen M."/>
            <person name="Howarth C."/>
            <person name="Imamovic A."/>
            <person name="Larimer J."/>
            <person name="McCowan C."/>
            <person name="Murphy C."/>
            <person name="Neiman D."/>
            <person name="Pearson M."/>
            <person name="Priest M."/>
            <person name="Roberts A."/>
            <person name="Saif S."/>
            <person name="Shea T."/>
            <person name="Sisk P."/>
            <person name="Sykes S."/>
            <person name="Wortman J."/>
            <person name="Nusbaum C."/>
            <person name="Birren B."/>
        </authorList>
    </citation>
    <scope>NUCLEOTIDE SEQUENCE [LARGE SCALE GENOMIC DNA]</scope>
    <source>
        <strain evidence="2 3">NF54</strain>
    </source>
</reference>
<feature type="non-terminal residue" evidence="2">
    <location>
        <position position="62"/>
    </location>
</feature>
<protein>
    <submittedName>
        <fullName evidence="2">Uncharacterized protein</fullName>
    </submittedName>
</protein>
<accession>W7K489</accession>